<keyword evidence="1" id="KW-0732">Signal</keyword>
<dbReference type="InterPro" id="IPR033399">
    <property type="entry name" value="TP_0789-like"/>
</dbReference>
<name>L1NAJ0_9PORP</name>
<feature type="domain" description="Uncharacterized protein TP-0789" evidence="2">
    <location>
        <begin position="75"/>
        <end position="260"/>
    </location>
</feature>
<proteinExistence type="predicted"/>
<evidence type="ECO:0000313" key="3">
    <source>
        <dbReference type="EMBL" id="EKY00378.1"/>
    </source>
</evidence>
<gene>
    <name evidence="3" type="ORF">HMPREF9134_01712</name>
</gene>
<protein>
    <recommendedName>
        <fullName evidence="2">Uncharacterized protein TP-0789 domain-containing protein</fullName>
    </recommendedName>
</protein>
<sequence length="263" mass="30126">MRQMLIKSLLLGVLAFTTLSAQQPTGRDIAQRVKDRPDGDSREAEMKMTLTNKRGSSRERRLSTFSIDVGQGKKDRKSILFFTYPGDVKGTGFLTWDYDTPSREDDKWLYLPAMKKTRRISGSSAKKDYFMGSDFTYDDMGSRSVDDDTHTLLGEETIGGAACWKLESHPKDTKDIYAKRISWIRKDCLIPVRVEYFDKMDKLQRRLEVSNIVKIGGFYSAQSMRMENVQTGHSTTLEFSHQRYNVPMDEGKFSVTTLEKGSF</sequence>
<dbReference type="AlphaFoldDB" id="L1NAJ0"/>
<dbReference type="eggNOG" id="COG2834">
    <property type="taxonomic scope" value="Bacteria"/>
</dbReference>
<dbReference type="CDD" id="cd16329">
    <property type="entry name" value="LolA_like"/>
    <property type="match status" value="1"/>
</dbReference>
<dbReference type="Pfam" id="PF17131">
    <property type="entry name" value="LolA_like"/>
    <property type="match status" value="1"/>
</dbReference>
<feature type="signal peptide" evidence="1">
    <location>
        <begin position="1"/>
        <end position="21"/>
    </location>
</feature>
<dbReference type="HOGENOM" id="CLU_074356_1_0_10"/>
<feature type="chain" id="PRO_5003954930" description="Uncharacterized protein TP-0789 domain-containing protein" evidence="1">
    <location>
        <begin position="22"/>
        <end position="263"/>
    </location>
</feature>
<dbReference type="STRING" id="1127696.HMPREF9134_01712"/>
<dbReference type="EMBL" id="AMEQ01000040">
    <property type="protein sequence ID" value="EKY00378.1"/>
    <property type="molecule type" value="Genomic_DNA"/>
</dbReference>
<dbReference type="Proteomes" id="UP000010408">
    <property type="component" value="Unassembled WGS sequence"/>
</dbReference>
<comment type="caution">
    <text evidence="3">The sequence shown here is derived from an EMBL/GenBank/DDBJ whole genome shotgun (WGS) entry which is preliminary data.</text>
</comment>
<evidence type="ECO:0000256" key="1">
    <source>
        <dbReference type="SAM" id="SignalP"/>
    </source>
</evidence>
<accession>L1NAJ0</accession>
<dbReference type="PATRIC" id="fig|1127696.3.peg.1552"/>
<evidence type="ECO:0000313" key="4">
    <source>
        <dbReference type="Proteomes" id="UP000010408"/>
    </source>
</evidence>
<evidence type="ECO:0000259" key="2">
    <source>
        <dbReference type="Pfam" id="PF17131"/>
    </source>
</evidence>
<dbReference type="Gene3D" id="2.50.20.10">
    <property type="entry name" value="Lipoprotein localisation LolA/LolB/LppX"/>
    <property type="match status" value="1"/>
</dbReference>
<organism evidence="3 4">
    <name type="scientific">Porphyromonas catoniae F0037</name>
    <dbReference type="NCBI Taxonomy" id="1127696"/>
    <lineage>
        <taxon>Bacteria</taxon>
        <taxon>Pseudomonadati</taxon>
        <taxon>Bacteroidota</taxon>
        <taxon>Bacteroidia</taxon>
        <taxon>Bacteroidales</taxon>
        <taxon>Porphyromonadaceae</taxon>
        <taxon>Porphyromonas</taxon>
    </lineage>
</organism>
<reference evidence="3 4" key="1">
    <citation type="submission" date="2012-05" db="EMBL/GenBank/DDBJ databases">
        <authorList>
            <person name="Weinstock G."/>
            <person name="Sodergren E."/>
            <person name="Lobos E.A."/>
            <person name="Fulton L."/>
            <person name="Fulton R."/>
            <person name="Courtney L."/>
            <person name="Fronick C."/>
            <person name="O'Laughlin M."/>
            <person name="Godfrey J."/>
            <person name="Wilson R.M."/>
            <person name="Miner T."/>
            <person name="Farmer C."/>
            <person name="Delehaunty K."/>
            <person name="Cordes M."/>
            <person name="Minx P."/>
            <person name="Tomlinson C."/>
            <person name="Chen J."/>
            <person name="Wollam A."/>
            <person name="Pepin K.H."/>
            <person name="Bhonagiri V."/>
            <person name="Zhang X."/>
            <person name="Suruliraj S."/>
            <person name="Warren W."/>
            <person name="Mitreva M."/>
            <person name="Mardis E.R."/>
            <person name="Wilson R.K."/>
        </authorList>
    </citation>
    <scope>NUCLEOTIDE SEQUENCE [LARGE SCALE GENOMIC DNA]</scope>
    <source>
        <strain evidence="3 4">F0037</strain>
    </source>
</reference>